<feature type="region of interest" description="Disordered" evidence="1">
    <location>
        <begin position="240"/>
        <end position="292"/>
    </location>
</feature>
<dbReference type="PANTHER" id="PTHR37897:SF1">
    <property type="entry name" value="DUF3741 DOMAIN-CONTAINING PROTEIN"/>
    <property type="match status" value="1"/>
</dbReference>
<dbReference type="OrthoDB" id="1931242at2759"/>
<proteinExistence type="predicted"/>
<protein>
    <recommendedName>
        <fullName evidence="2">DUF3741 domain-containing protein</fullName>
    </recommendedName>
</protein>
<dbReference type="KEGG" id="soe:110796016"/>
<feature type="compositionally biased region" description="Polar residues" evidence="1">
    <location>
        <begin position="26"/>
        <end position="35"/>
    </location>
</feature>
<keyword evidence="3" id="KW-1185">Reference proteome</keyword>
<sequence length="319" mass="35717">MKDLSFFFRKSLMGSKMGRGFRNGCNDDNSTSTLNQSKQPSSSSAAATAPISSQERRRPSSCSTTYMENDQNNLNVPARKSVTLEEMILQLELEEEMARKEKAGYYKYKEEMNFPRRMSCVNNSDILRSARNALNQYPRFSLDGRDAMYRSSFRKSNAAGPRVIDGVKLGRILHLPGSVGGENVIWCKPGVVATLMGLEAMPLPVSSLYKTKNNINRDNSNRDNSKKVLCNAIRNQNLKRREKNERQQMRQVRNSDVSCDEIKRLGRGSGHSHGRGRDRDRGGSHGSSSNGYCVMNPVAVEPVCGLGRPLSWPAPYTYS</sequence>
<dbReference type="Pfam" id="PF14383">
    <property type="entry name" value="VARLMGL"/>
    <property type="match status" value="1"/>
</dbReference>
<evidence type="ECO:0000259" key="2">
    <source>
        <dbReference type="Pfam" id="PF14383"/>
    </source>
</evidence>
<feature type="compositionally biased region" description="Polar residues" evidence="1">
    <location>
        <begin position="60"/>
        <end position="69"/>
    </location>
</feature>
<feature type="region of interest" description="Disordered" evidence="1">
    <location>
        <begin position="18"/>
        <end position="69"/>
    </location>
</feature>
<dbReference type="InterPro" id="IPR032795">
    <property type="entry name" value="DUF3741-assoc"/>
</dbReference>
<dbReference type="AlphaFoldDB" id="A0A9R0IWA6"/>
<evidence type="ECO:0000313" key="4">
    <source>
        <dbReference type="RefSeq" id="XP_021856739.1"/>
    </source>
</evidence>
<feature type="domain" description="DUF3741" evidence="2">
    <location>
        <begin position="187"/>
        <end position="202"/>
    </location>
</feature>
<gene>
    <name evidence="4" type="primary">LOC110796016</name>
</gene>
<name>A0A9R0IWA6_SPIOL</name>
<accession>A0A9R0IWA6</accession>
<organism evidence="3 4">
    <name type="scientific">Spinacia oleracea</name>
    <name type="common">Spinach</name>
    <dbReference type="NCBI Taxonomy" id="3562"/>
    <lineage>
        <taxon>Eukaryota</taxon>
        <taxon>Viridiplantae</taxon>
        <taxon>Streptophyta</taxon>
        <taxon>Embryophyta</taxon>
        <taxon>Tracheophyta</taxon>
        <taxon>Spermatophyta</taxon>
        <taxon>Magnoliopsida</taxon>
        <taxon>eudicotyledons</taxon>
        <taxon>Gunneridae</taxon>
        <taxon>Pentapetalae</taxon>
        <taxon>Caryophyllales</taxon>
        <taxon>Chenopodiaceae</taxon>
        <taxon>Chenopodioideae</taxon>
        <taxon>Anserineae</taxon>
        <taxon>Spinacia</taxon>
    </lineage>
</organism>
<dbReference type="GeneID" id="110796016"/>
<reference evidence="4" key="2">
    <citation type="submission" date="2025-08" db="UniProtKB">
        <authorList>
            <consortium name="RefSeq"/>
        </authorList>
    </citation>
    <scope>IDENTIFICATION</scope>
    <source>
        <tissue evidence="4">Leaf</tissue>
    </source>
</reference>
<dbReference type="PANTHER" id="PTHR37897">
    <property type="entry name" value="DNAK FAMILY PROTEIN"/>
    <property type="match status" value="1"/>
</dbReference>
<evidence type="ECO:0000256" key="1">
    <source>
        <dbReference type="SAM" id="MobiDB-lite"/>
    </source>
</evidence>
<dbReference type="Proteomes" id="UP000813463">
    <property type="component" value="Chromosome 6"/>
</dbReference>
<evidence type="ECO:0000313" key="3">
    <source>
        <dbReference type="Proteomes" id="UP000813463"/>
    </source>
</evidence>
<dbReference type="RefSeq" id="XP_021856739.1">
    <property type="nucleotide sequence ID" value="XM_022001047.2"/>
</dbReference>
<feature type="compositionally biased region" description="Low complexity" evidence="1">
    <location>
        <begin position="36"/>
        <end position="53"/>
    </location>
</feature>
<reference evidence="3" key="1">
    <citation type="journal article" date="2021" name="Nat. Commun.">
        <title>Genomic analyses provide insights into spinach domestication and the genetic basis of agronomic traits.</title>
        <authorList>
            <person name="Cai X."/>
            <person name="Sun X."/>
            <person name="Xu C."/>
            <person name="Sun H."/>
            <person name="Wang X."/>
            <person name="Ge C."/>
            <person name="Zhang Z."/>
            <person name="Wang Q."/>
            <person name="Fei Z."/>
            <person name="Jiao C."/>
            <person name="Wang Q."/>
        </authorList>
    </citation>
    <scope>NUCLEOTIDE SEQUENCE [LARGE SCALE GENOMIC DNA]</scope>
    <source>
        <strain evidence="3">cv. Varoflay</strain>
    </source>
</reference>